<feature type="signal peptide" evidence="1">
    <location>
        <begin position="1"/>
        <end position="19"/>
    </location>
</feature>
<comment type="caution">
    <text evidence="3">The sequence shown here is derived from an EMBL/GenBank/DDBJ whole genome shotgun (WGS) entry which is preliminary data.</text>
</comment>
<feature type="domain" description="Lysozyme inhibitor LprI-like N-terminal" evidence="2">
    <location>
        <begin position="23"/>
        <end position="113"/>
    </location>
</feature>
<organism evidence="3 4">
    <name type="scientific">Pseudomonas nicosulfuronedens</name>
    <dbReference type="NCBI Taxonomy" id="2571105"/>
    <lineage>
        <taxon>Bacteria</taxon>
        <taxon>Pseudomonadati</taxon>
        <taxon>Pseudomonadota</taxon>
        <taxon>Gammaproteobacteria</taxon>
        <taxon>Pseudomonadales</taxon>
        <taxon>Pseudomonadaceae</taxon>
        <taxon>Pseudomonas</taxon>
    </lineage>
</organism>
<proteinExistence type="predicted"/>
<evidence type="ECO:0000256" key="1">
    <source>
        <dbReference type="SAM" id="SignalP"/>
    </source>
</evidence>
<dbReference type="Gene3D" id="1.20.1270.180">
    <property type="match status" value="1"/>
</dbReference>
<dbReference type="PANTHER" id="PTHR39176:SF1">
    <property type="entry name" value="PERIPLASMIC PROTEIN"/>
    <property type="match status" value="1"/>
</dbReference>
<keyword evidence="1" id="KW-0732">Signal</keyword>
<evidence type="ECO:0000313" key="3">
    <source>
        <dbReference type="EMBL" id="TLX76706.1"/>
    </source>
</evidence>
<feature type="chain" id="PRO_5024335699" evidence="1">
    <location>
        <begin position="20"/>
        <end position="131"/>
    </location>
</feature>
<dbReference type="Pfam" id="PF07007">
    <property type="entry name" value="LprI"/>
    <property type="match status" value="1"/>
</dbReference>
<dbReference type="Proteomes" id="UP000306635">
    <property type="component" value="Unassembled WGS sequence"/>
</dbReference>
<protein>
    <submittedName>
        <fullName evidence="3">DUF1311 domain-containing protein</fullName>
    </submittedName>
</protein>
<reference evidence="3 4" key="1">
    <citation type="submission" date="2019-04" db="EMBL/GenBank/DDBJ databases">
        <authorList>
            <person name="Li M."/>
        </authorList>
    </citation>
    <scope>NUCLEOTIDE SEQUENCE [LARGE SCALE GENOMIC DNA]</scope>
    <source>
        <strain evidence="3 4">LAM1902</strain>
    </source>
</reference>
<name>A0A5R9R251_9PSED</name>
<dbReference type="InterPro" id="IPR009739">
    <property type="entry name" value="LprI-like_N"/>
</dbReference>
<dbReference type="AlphaFoldDB" id="A0A5R9R251"/>
<accession>A0A5R9R251</accession>
<dbReference type="PANTHER" id="PTHR39176">
    <property type="entry name" value="PERIPLASMIC PROTEIN-RELATED"/>
    <property type="match status" value="1"/>
</dbReference>
<sequence>MKLLLLPLGLLAMSSFAQAAEDCADAKTQGEINACTGAAYKASDKRLNDLYGQYRQRLDAGQKKALTAAQKAWLTYRDLSCKFETSSVEGGSGYPMAYSNCLKAMTDNRIKELQTLSDCQEGDFNCPAPKP</sequence>
<gene>
    <name evidence="3" type="ORF">FAS41_14130</name>
</gene>
<dbReference type="RefSeq" id="WP_138523221.1">
    <property type="nucleotide sequence ID" value="NZ_JAOCBK010000015.1"/>
</dbReference>
<dbReference type="EMBL" id="SWDV01000014">
    <property type="protein sequence ID" value="TLX76706.1"/>
    <property type="molecule type" value="Genomic_DNA"/>
</dbReference>
<keyword evidence="4" id="KW-1185">Reference proteome</keyword>
<evidence type="ECO:0000259" key="2">
    <source>
        <dbReference type="Pfam" id="PF07007"/>
    </source>
</evidence>
<evidence type="ECO:0000313" key="4">
    <source>
        <dbReference type="Proteomes" id="UP000306635"/>
    </source>
</evidence>
<dbReference type="OrthoDB" id="7340239at2"/>